<feature type="transmembrane region" description="Helical" evidence="7">
    <location>
        <begin position="134"/>
        <end position="152"/>
    </location>
</feature>
<dbReference type="Proteomes" id="UP001472866">
    <property type="component" value="Chromosome 07"/>
</dbReference>
<evidence type="ECO:0000256" key="1">
    <source>
        <dbReference type="ARBA" id="ARBA00004141"/>
    </source>
</evidence>
<evidence type="ECO:0000256" key="2">
    <source>
        <dbReference type="ARBA" id="ARBA00022692"/>
    </source>
</evidence>
<keyword evidence="3" id="KW-0029">Amino-acid transport</keyword>
<feature type="transmembrane region" description="Helical" evidence="7">
    <location>
        <begin position="240"/>
        <end position="261"/>
    </location>
</feature>
<feature type="transmembrane region" description="Helical" evidence="7">
    <location>
        <begin position="76"/>
        <end position="95"/>
    </location>
</feature>
<proteinExistence type="predicted"/>
<dbReference type="GO" id="GO:0015179">
    <property type="term" value="F:L-amino acid transmembrane transporter activity"/>
    <property type="evidence" value="ECO:0007669"/>
    <property type="project" value="TreeGrafter"/>
</dbReference>
<feature type="transmembrane region" description="Helical" evidence="7">
    <location>
        <begin position="201"/>
        <end position="220"/>
    </location>
</feature>
<evidence type="ECO:0000256" key="5">
    <source>
        <dbReference type="ARBA" id="ARBA00023136"/>
    </source>
</evidence>
<dbReference type="PANTHER" id="PTHR22950">
    <property type="entry name" value="AMINO ACID TRANSPORTER"/>
    <property type="match status" value="1"/>
</dbReference>
<accession>A0AAX4PB30</accession>
<keyword evidence="5 7" id="KW-0472">Membrane</keyword>
<keyword evidence="3" id="KW-0813">Transport</keyword>
<dbReference type="GO" id="GO:0016020">
    <property type="term" value="C:membrane"/>
    <property type="evidence" value="ECO:0007669"/>
    <property type="project" value="UniProtKB-SubCell"/>
</dbReference>
<sequence>MAGGEDQRLLQRTRDDGAGEPSTSTRSMDGGHIIEGRDLDDGKLLRRESPVWGVTLNSIVYMFAGMSLPATMASSGFVAGTFMLVYSFVSTYYSGELLGRLCQRHPDADSYPKLLGLAVRKGASRMSSRDAAKWSDVAVVACFALQFLAYYFDTIAQLLYVSQYFDQLVPDTTRVCLWLWLIITFFLSAPLCLVPGFSESRWIAIPSFAGILVMVLIFVAEIGVTRPWDCLPGATYTKPTFYSVFLSLSAFAYCFGGHGMFPEMIREMRRPQDFSLVLKLTYAFVGVTYAICAYLGYWAYGEAVQANINLSWPANPMNVVSISIQLAVCYYCVYLTNAVLVLNIEQGLLGDELRDGGTKAETSTFPRPRRFAFRVTFLALQTAVGLILISGSGDVILGLQSLSGAVGMTALTYFLPFVMYWLVFPEEMDARKKFWFALNVALGVVIMIGGILSSAADLLENAGGVFGGYCHLTYRYSPSSPDDPCHISGYNRTHLF</sequence>
<evidence type="ECO:0000313" key="9">
    <source>
        <dbReference type="EMBL" id="WZN63535.1"/>
    </source>
</evidence>
<keyword evidence="10" id="KW-1185">Reference proteome</keyword>
<feature type="transmembrane region" description="Helical" evidence="7">
    <location>
        <begin position="51"/>
        <end position="70"/>
    </location>
</feature>
<name>A0AAX4PB30_9CHLO</name>
<evidence type="ECO:0000256" key="6">
    <source>
        <dbReference type="SAM" id="MobiDB-lite"/>
    </source>
</evidence>
<evidence type="ECO:0000259" key="8">
    <source>
        <dbReference type="Pfam" id="PF01490"/>
    </source>
</evidence>
<keyword evidence="4 7" id="KW-1133">Transmembrane helix</keyword>
<feature type="transmembrane region" description="Helical" evidence="7">
    <location>
        <begin position="435"/>
        <end position="456"/>
    </location>
</feature>
<dbReference type="InterPro" id="IPR013057">
    <property type="entry name" value="AA_transpt_TM"/>
</dbReference>
<feature type="transmembrane region" description="Helical" evidence="7">
    <location>
        <begin position="172"/>
        <end position="194"/>
    </location>
</feature>
<dbReference type="AlphaFoldDB" id="A0AAX4PB30"/>
<comment type="subcellular location">
    <subcellularLocation>
        <location evidence="1">Membrane</location>
        <topology evidence="1">Multi-pass membrane protein</topology>
    </subcellularLocation>
</comment>
<reference evidence="9 10" key="1">
    <citation type="submission" date="2024-03" db="EMBL/GenBank/DDBJ databases">
        <title>Complete genome sequence of the green alga Chloropicon roscoffensis RCC1871.</title>
        <authorList>
            <person name="Lemieux C."/>
            <person name="Pombert J.-F."/>
            <person name="Otis C."/>
            <person name="Turmel M."/>
        </authorList>
    </citation>
    <scope>NUCLEOTIDE SEQUENCE [LARGE SCALE GENOMIC DNA]</scope>
    <source>
        <strain evidence="9 10">RCC1871</strain>
    </source>
</reference>
<evidence type="ECO:0000256" key="7">
    <source>
        <dbReference type="SAM" id="Phobius"/>
    </source>
</evidence>
<evidence type="ECO:0000313" key="10">
    <source>
        <dbReference type="Proteomes" id="UP001472866"/>
    </source>
</evidence>
<protein>
    <submittedName>
        <fullName evidence="9">Amino acid transporter</fullName>
    </submittedName>
</protein>
<feature type="transmembrane region" description="Helical" evidence="7">
    <location>
        <begin position="371"/>
        <end position="390"/>
    </location>
</feature>
<feature type="transmembrane region" description="Helical" evidence="7">
    <location>
        <begin position="282"/>
        <end position="300"/>
    </location>
</feature>
<dbReference type="EMBL" id="CP151507">
    <property type="protein sequence ID" value="WZN63535.1"/>
    <property type="molecule type" value="Genomic_DNA"/>
</dbReference>
<gene>
    <name evidence="9" type="ORF">HKI87_07g50840</name>
</gene>
<feature type="region of interest" description="Disordered" evidence="6">
    <location>
        <begin position="1"/>
        <end position="35"/>
    </location>
</feature>
<evidence type="ECO:0000256" key="3">
    <source>
        <dbReference type="ARBA" id="ARBA00022970"/>
    </source>
</evidence>
<feature type="transmembrane region" description="Helical" evidence="7">
    <location>
        <begin position="402"/>
        <end position="423"/>
    </location>
</feature>
<evidence type="ECO:0000256" key="4">
    <source>
        <dbReference type="ARBA" id="ARBA00022989"/>
    </source>
</evidence>
<feature type="compositionally biased region" description="Basic and acidic residues" evidence="6">
    <location>
        <begin position="1"/>
        <end position="17"/>
    </location>
</feature>
<keyword evidence="2 7" id="KW-0812">Transmembrane</keyword>
<dbReference type="PANTHER" id="PTHR22950:SF461">
    <property type="entry name" value="AMINO ACID TRANSPORTER TRANSMEMBRANE DOMAIN-CONTAINING PROTEIN"/>
    <property type="match status" value="1"/>
</dbReference>
<feature type="transmembrane region" description="Helical" evidence="7">
    <location>
        <begin position="320"/>
        <end position="344"/>
    </location>
</feature>
<feature type="domain" description="Amino acid transporter transmembrane" evidence="8">
    <location>
        <begin position="52"/>
        <end position="452"/>
    </location>
</feature>
<organism evidence="9 10">
    <name type="scientific">Chloropicon roscoffensis</name>
    <dbReference type="NCBI Taxonomy" id="1461544"/>
    <lineage>
        <taxon>Eukaryota</taxon>
        <taxon>Viridiplantae</taxon>
        <taxon>Chlorophyta</taxon>
        <taxon>Chloropicophyceae</taxon>
        <taxon>Chloropicales</taxon>
        <taxon>Chloropicaceae</taxon>
        <taxon>Chloropicon</taxon>
    </lineage>
</organism>
<dbReference type="Pfam" id="PF01490">
    <property type="entry name" value="Aa_trans"/>
    <property type="match status" value="1"/>
</dbReference>